<keyword evidence="2" id="KW-1185">Reference proteome</keyword>
<evidence type="ECO:0008006" key="3">
    <source>
        <dbReference type="Google" id="ProtNLM"/>
    </source>
</evidence>
<sequence>MSIVFDLERTNQLNLLPDKDLVDLCPHIESYQVTKNQKLPTPHTLPPPKNFLPQTLFIFFGYN</sequence>
<evidence type="ECO:0000313" key="2">
    <source>
        <dbReference type="Proteomes" id="UP000068167"/>
    </source>
</evidence>
<dbReference type="Proteomes" id="UP000068167">
    <property type="component" value="Chromosome"/>
</dbReference>
<reference evidence="1 2" key="1">
    <citation type="journal article" date="2016" name="Stand. Genomic Sci.">
        <title>Complete genome sequence and genomic characterization of Microcystis panniformis FACHB 1757 by third-generation sequencing.</title>
        <authorList>
            <person name="Zhang J.Y."/>
            <person name="Guan R."/>
            <person name="Zhang H.J."/>
            <person name="Li H."/>
            <person name="Xiao P."/>
            <person name="Yu G.L."/>
            <person name="Du L."/>
            <person name="Cao D.M."/>
            <person name="Zhu B.C."/>
            <person name="Li R.H."/>
            <person name="Lu Z.H."/>
        </authorList>
    </citation>
    <scope>NUCLEOTIDE SEQUENCE [LARGE SCALE GENOMIC DNA]</scope>
    <source>
        <strain evidence="1 2">FACHB-1757</strain>
    </source>
</reference>
<dbReference type="EMBL" id="CP011339">
    <property type="protein sequence ID" value="AKV69068.1"/>
    <property type="molecule type" value="Genomic_DNA"/>
</dbReference>
<organism evidence="1 2">
    <name type="scientific">Microcystis panniformis FACHB-1757</name>
    <dbReference type="NCBI Taxonomy" id="1638788"/>
    <lineage>
        <taxon>Bacteria</taxon>
        <taxon>Bacillati</taxon>
        <taxon>Cyanobacteriota</taxon>
        <taxon>Cyanophyceae</taxon>
        <taxon>Oscillatoriophycideae</taxon>
        <taxon>Chroococcales</taxon>
        <taxon>Microcystaceae</taxon>
        <taxon>Microcystis</taxon>
    </lineage>
</organism>
<dbReference type="PATRIC" id="fig|1638788.3.peg.4153"/>
<accession>A0A0K1S4X9</accession>
<evidence type="ECO:0000313" key="1">
    <source>
        <dbReference type="EMBL" id="AKV69068.1"/>
    </source>
</evidence>
<gene>
    <name evidence="1" type="ORF">VL20_4124</name>
</gene>
<protein>
    <recommendedName>
        <fullName evidence="3">Glycogen phosphorylase</fullName>
    </recommendedName>
</protein>
<dbReference type="AlphaFoldDB" id="A0A0K1S4X9"/>
<proteinExistence type="predicted"/>
<dbReference type="KEGG" id="mpk:VL20_4124"/>
<name>A0A0K1S4X9_9CHRO</name>